<name>A0A8J5MU72_HOMAM</name>
<keyword evidence="2" id="KW-0677">Repeat</keyword>
<dbReference type="Proteomes" id="UP000747542">
    <property type="component" value="Unassembled WGS sequence"/>
</dbReference>
<dbReference type="InterPro" id="IPR001680">
    <property type="entry name" value="WD40_rpt"/>
</dbReference>
<evidence type="ECO:0000313" key="5">
    <source>
        <dbReference type="Proteomes" id="UP000747542"/>
    </source>
</evidence>
<dbReference type="EMBL" id="JAHLQT010026473">
    <property type="protein sequence ID" value="KAG7163477.1"/>
    <property type="molecule type" value="Genomic_DNA"/>
</dbReference>
<dbReference type="InterPro" id="IPR048720">
    <property type="entry name" value="PROPPIN"/>
</dbReference>
<proteinExistence type="predicted"/>
<dbReference type="OrthoDB" id="1667587at2759"/>
<sequence>MQLKNSMAMREKVHSLRFNQDHGCFICCMDSGVRIYNVEPLAEKTHLRESLVGSVGHGEMLHRTNLLAMVGGGAVPKYADNTALIYDDRTSKLVLEFTFSAPVLAVRLRKDRLVVVCRRQIHVFSFPHAPQRLFTCETRDNPLGLCEVSPLPSADRHILCFPAHKLGAVQLVDLLTTESTVSQAPLTVQAHKSELACLSVNREGTLLATASLKGTLIRVWDTARRVLLAELRRGSDPATLYCINFSGDSEFLCCSSDKGTIHIFALKDTRLNRRSTFSRMGFLGGYMESQWALANFTVPPECACVCAFGANSTVYAICVDGTFHKYVFKADGCCNRESFDVYLDLVADEEF</sequence>
<reference evidence="4" key="1">
    <citation type="journal article" date="2021" name="Sci. Adv.">
        <title>The American lobster genome reveals insights on longevity, neural, and immune adaptations.</title>
        <authorList>
            <person name="Polinski J.M."/>
            <person name="Zimin A.V."/>
            <person name="Clark K.F."/>
            <person name="Kohn A.B."/>
            <person name="Sadowski N."/>
            <person name="Timp W."/>
            <person name="Ptitsyn A."/>
            <person name="Khanna P."/>
            <person name="Romanova D.Y."/>
            <person name="Williams P."/>
            <person name="Greenwood S.J."/>
            <person name="Moroz L.L."/>
            <person name="Walt D.R."/>
            <person name="Bodnar A.G."/>
        </authorList>
    </citation>
    <scope>NUCLEOTIDE SEQUENCE</scope>
    <source>
        <strain evidence="4">GMGI-L3</strain>
    </source>
</reference>
<keyword evidence="5" id="KW-1185">Reference proteome</keyword>
<evidence type="ECO:0000256" key="3">
    <source>
        <dbReference type="ARBA" id="ARBA00023006"/>
    </source>
</evidence>
<dbReference type="SMART" id="SM00320">
    <property type="entry name" value="WD40"/>
    <property type="match status" value="4"/>
</dbReference>
<dbReference type="AlphaFoldDB" id="A0A8J5MU72"/>
<accession>A0A8J5MU72</accession>
<organism evidence="4 5">
    <name type="scientific">Homarus americanus</name>
    <name type="common">American lobster</name>
    <dbReference type="NCBI Taxonomy" id="6706"/>
    <lineage>
        <taxon>Eukaryota</taxon>
        <taxon>Metazoa</taxon>
        <taxon>Ecdysozoa</taxon>
        <taxon>Arthropoda</taxon>
        <taxon>Crustacea</taxon>
        <taxon>Multicrustacea</taxon>
        <taxon>Malacostraca</taxon>
        <taxon>Eumalacostraca</taxon>
        <taxon>Eucarida</taxon>
        <taxon>Decapoda</taxon>
        <taxon>Pleocyemata</taxon>
        <taxon>Astacidea</taxon>
        <taxon>Nephropoidea</taxon>
        <taxon>Nephropidae</taxon>
        <taxon>Homarus</taxon>
    </lineage>
</organism>
<keyword evidence="1" id="KW-0853">WD repeat</keyword>
<gene>
    <name evidence="4" type="primary">Wdr45-L</name>
    <name evidence="4" type="ORF">Hamer_G004633</name>
</gene>
<keyword evidence="3" id="KW-0072">Autophagy</keyword>
<evidence type="ECO:0000256" key="2">
    <source>
        <dbReference type="ARBA" id="ARBA00022737"/>
    </source>
</evidence>
<dbReference type="PANTHER" id="PTHR11227">
    <property type="entry name" value="WD-REPEAT PROTEIN INTERACTING WITH PHOSPHOINOSIDES WIPI -RELATED"/>
    <property type="match status" value="1"/>
</dbReference>
<dbReference type="GO" id="GO:0006914">
    <property type="term" value="P:autophagy"/>
    <property type="evidence" value="ECO:0007669"/>
    <property type="project" value="UniProtKB-KW"/>
</dbReference>
<dbReference type="Pfam" id="PF21032">
    <property type="entry name" value="PROPPIN"/>
    <property type="match status" value="1"/>
</dbReference>
<protein>
    <submittedName>
        <fullName evidence="4">WD repeat domain phosphoinositide-interacting protein 4-like</fullName>
    </submittedName>
</protein>
<evidence type="ECO:0000256" key="1">
    <source>
        <dbReference type="ARBA" id="ARBA00022574"/>
    </source>
</evidence>
<comment type="caution">
    <text evidence="4">The sequence shown here is derived from an EMBL/GenBank/DDBJ whole genome shotgun (WGS) entry which is preliminary data.</text>
</comment>
<evidence type="ECO:0000313" key="4">
    <source>
        <dbReference type="EMBL" id="KAG7163477.1"/>
    </source>
</evidence>